<organism evidence="1">
    <name type="scientific">marine sediment metagenome</name>
    <dbReference type="NCBI Taxonomy" id="412755"/>
    <lineage>
        <taxon>unclassified sequences</taxon>
        <taxon>metagenomes</taxon>
        <taxon>ecological metagenomes</taxon>
    </lineage>
</organism>
<feature type="non-terminal residue" evidence="1">
    <location>
        <position position="1"/>
    </location>
</feature>
<dbReference type="AlphaFoldDB" id="A0A0F9BVG9"/>
<dbReference type="EMBL" id="LAZR01039055">
    <property type="protein sequence ID" value="KKL17952.1"/>
    <property type="molecule type" value="Genomic_DNA"/>
</dbReference>
<sequence>AVAGSPDTYGEFERLIMAYRASQGLSSKDVSQDIIQAERDVKAAEVALVVGKATKLSSSRIAELTSAVEVARIRYHQLNQAT</sequence>
<comment type="caution">
    <text evidence="1">The sequence shown here is derived from an EMBL/GenBank/DDBJ whole genome shotgun (WGS) entry which is preliminary data.</text>
</comment>
<name>A0A0F9BVG9_9ZZZZ</name>
<protein>
    <submittedName>
        <fullName evidence="1">Uncharacterized protein</fullName>
    </submittedName>
</protein>
<evidence type="ECO:0000313" key="1">
    <source>
        <dbReference type="EMBL" id="KKL17952.1"/>
    </source>
</evidence>
<proteinExistence type="predicted"/>
<gene>
    <name evidence="1" type="ORF">LCGC14_2480340</name>
</gene>
<accession>A0A0F9BVG9</accession>
<reference evidence="1" key="1">
    <citation type="journal article" date="2015" name="Nature">
        <title>Complex archaea that bridge the gap between prokaryotes and eukaryotes.</title>
        <authorList>
            <person name="Spang A."/>
            <person name="Saw J.H."/>
            <person name="Jorgensen S.L."/>
            <person name="Zaremba-Niedzwiedzka K."/>
            <person name="Martijn J."/>
            <person name="Lind A.E."/>
            <person name="van Eijk R."/>
            <person name="Schleper C."/>
            <person name="Guy L."/>
            <person name="Ettema T.J."/>
        </authorList>
    </citation>
    <scope>NUCLEOTIDE SEQUENCE</scope>
</reference>